<evidence type="ECO:0000256" key="1">
    <source>
        <dbReference type="ARBA" id="ARBA00004138"/>
    </source>
</evidence>
<dbReference type="Proteomes" id="UP000241769">
    <property type="component" value="Unassembled WGS sequence"/>
</dbReference>
<keyword evidence="4" id="KW-0812">Transmembrane</keyword>
<comment type="caution">
    <text evidence="12">The sequence shown here is derived from an EMBL/GenBank/DDBJ whole genome shotgun (WGS) entry which is preliminary data.</text>
</comment>
<evidence type="ECO:0000256" key="2">
    <source>
        <dbReference type="ARBA" id="ARBA00004141"/>
    </source>
</evidence>
<evidence type="ECO:0008006" key="14">
    <source>
        <dbReference type="Google" id="ProtNLM"/>
    </source>
</evidence>
<feature type="compositionally biased region" description="Acidic residues" evidence="11">
    <location>
        <begin position="100"/>
        <end position="119"/>
    </location>
</feature>
<comment type="similarity">
    <text evidence="3">Belongs to the TMEM237 family.</text>
</comment>
<keyword evidence="9" id="KW-0966">Cell projection</keyword>
<dbReference type="InterPro" id="IPR029409">
    <property type="entry name" value="TMEM237"/>
</dbReference>
<evidence type="ECO:0000256" key="7">
    <source>
        <dbReference type="ARBA" id="ARBA00023069"/>
    </source>
</evidence>
<feature type="region of interest" description="Disordered" evidence="11">
    <location>
        <begin position="368"/>
        <end position="473"/>
    </location>
</feature>
<feature type="compositionally biased region" description="Basic residues" evidence="11">
    <location>
        <begin position="134"/>
        <end position="143"/>
    </location>
</feature>
<keyword evidence="5" id="KW-0970">Cilium biogenesis/degradation</keyword>
<dbReference type="GO" id="GO:0016020">
    <property type="term" value="C:membrane"/>
    <property type="evidence" value="ECO:0007669"/>
    <property type="project" value="UniProtKB-SubCell"/>
</dbReference>
<evidence type="ECO:0000313" key="13">
    <source>
        <dbReference type="Proteomes" id="UP000241769"/>
    </source>
</evidence>
<evidence type="ECO:0000256" key="10">
    <source>
        <dbReference type="ARBA" id="ARBA00025631"/>
    </source>
</evidence>
<evidence type="ECO:0000256" key="4">
    <source>
        <dbReference type="ARBA" id="ARBA00022692"/>
    </source>
</evidence>
<protein>
    <recommendedName>
        <fullName evidence="14">Transmembrane protein</fullName>
    </recommendedName>
</protein>
<keyword evidence="8" id="KW-0472">Membrane</keyword>
<comment type="subcellular location">
    <subcellularLocation>
        <location evidence="1">Cell projection</location>
        <location evidence="1">Cilium</location>
    </subcellularLocation>
    <subcellularLocation>
        <location evidence="2">Membrane</location>
        <topology evidence="2">Multi-pass membrane protein</topology>
    </subcellularLocation>
</comment>
<accession>A0A2P6P0R2</accession>
<dbReference type="STRING" id="1890364.A0A2P6P0R2"/>
<dbReference type="PANTHER" id="PTHR28388">
    <property type="entry name" value="TRANSMEMBRANE PROTEIN 237"/>
    <property type="match status" value="1"/>
</dbReference>
<keyword evidence="7" id="KW-0969">Cilium</keyword>
<sequence>MSARGDYPADDARSVGTPRTGRTVLPPLRRQRQTNTQSADEGYATPEDSPRPDVQRKKKKRSQSRSNRIVVSESSETAAESRSEMSRRDKKKKSKRPPESESETANEDTESELVTDESGDLTARSNQSKTTESKKKKTPRRRNTTFQENAITGGFTRADKMRKKKESAEKVEEEITEGTAFQRFTDRASAVSAVIYHYSQGMLGGLCLGSVFFKYIHLSSLTSDSQLLDAYSPIAAISQRAFYLLTTLSLLGAIDQLIRQRMLGYKLCFGGIGQKILVWGTLVAYTICYVSTVANSRTDDFIYWQNQSSPGWYNNGEIPHWFERDLKIWRVFDGIRLFTGIIAYLLTSLESHQNALTMLTRVKPDSAGYSSMEMEDKEPSQETQIKVASDTEEQEKDKGTEKEKEKSKDRDKDKKKDGERSQKSERPPAPISPRVNNFTPRGGRETPNMSAGYHSGMNSKMHSSAPSPRDKEG</sequence>
<dbReference type="AlphaFoldDB" id="A0A2P6P0R2"/>
<dbReference type="PANTHER" id="PTHR28388:SF1">
    <property type="entry name" value="TRANSMEMBRANE PROTEIN 237"/>
    <property type="match status" value="1"/>
</dbReference>
<feature type="compositionally biased region" description="Polar residues" evidence="11">
    <location>
        <begin position="456"/>
        <end position="466"/>
    </location>
</feature>
<organism evidence="12 13">
    <name type="scientific">Planoprotostelium fungivorum</name>
    <dbReference type="NCBI Taxonomy" id="1890364"/>
    <lineage>
        <taxon>Eukaryota</taxon>
        <taxon>Amoebozoa</taxon>
        <taxon>Evosea</taxon>
        <taxon>Variosea</taxon>
        <taxon>Cavosteliida</taxon>
        <taxon>Cavosteliaceae</taxon>
        <taxon>Planoprotostelium</taxon>
    </lineage>
</organism>
<feature type="compositionally biased region" description="Basic and acidic residues" evidence="11">
    <location>
        <begin position="395"/>
        <end position="426"/>
    </location>
</feature>
<gene>
    <name evidence="12" type="ORF">PROFUN_00120</name>
</gene>
<evidence type="ECO:0000256" key="11">
    <source>
        <dbReference type="SAM" id="MobiDB-lite"/>
    </source>
</evidence>
<dbReference type="Pfam" id="PF15383">
    <property type="entry name" value="TMEM237"/>
    <property type="match status" value="1"/>
</dbReference>
<keyword evidence="6" id="KW-1133">Transmembrane helix</keyword>
<dbReference type="GO" id="GO:0060271">
    <property type="term" value="P:cilium assembly"/>
    <property type="evidence" value="ECO:0007669"/>
    <property type="project" value="TreeGrafter"/>
</dbReference>
<keyword evidence="13" id="KW-1185">Reference proteome</keyword>
<name>A0A2P6P0R2_9EUKA</name>
<evidence type="ECO:0000313" key="12">
    <source>
        <dbReference type="EMBL" id="PRP89778.1"/>
    </source>
</evidence>
<evidence type="ECO:0000256" key="9">
    <source>
        <dbReference type="ARBA" id="ARBA00023273"/>
    </source>
</evidence>
<dbReference type="InParanoid" id="A0A2P6P0R2"/>
<evidence type="ECO:0000256" key="6">
    <source>
        <dbReference type="ARBA" id="ARBA00022989"/>
    </source>
</evidence>
<evidence type="ECO:0000256" key="3">
    <source>
        <dbReference type="ARBA" id="ARBA00008783"/>
    </source>
</evidence>
<evidence type="ECO:0000256" key="5">
    <source>
        <dbReference type="ARBA" id="ARBA00022794"/>
    </source>
</evidence>
<reference evidence="12 13" key="1">
    <citation type="journal article" date="2018" name="Genome Biol. Evol.">
        <title>Multiple Roots of Fruiting Body Formation in Amoebozoa.</title>
        <authorList>
            <person name="Hillmann F."/>
            <person name="Forbes G."/>
            <person name="Novohradska S."/>
            <person name="Ferling I."/>
            <person name="Riege K."/>
            <person name="Groth M."/>
            <person name="Westermann M."/>
            <person name="Marz M."/>
            <person name="Spaller T."/>
            <person name="Winckler T."/>
            <person name="Schaap P."/>
            <person name="Glockner G."/>
        </authorList>
    </citation>
    <scope>NUCLEOTIDE SEQUENCE [LARGE SCALE GENOMIC DNA]</scope>
    <source>
        <strain evidence="12 13">Jena</strain>
    </source>
</reference>
<dbReference type="GO" id="GO:0035869">
    <property type="term" value="C:ciliary transition zone"/>
    <property type="evidence" value="ECO:0007669"/>
    <property type="project" value="TreeGrafter"/>
</dbReference>
<dbReference type="EMBL" id="MDYQ01000001">
    <property type="protein sequence ID" value="PRP89778.1"/>
    <property type="molecule type" value="Genomic_DNA"/>
</dbReference>
<comment type="function">
    <text evidence="10">Component of the transition zone in primary cilia. Required for ciliogenesis.</text>
</comment>
<proteinExistence type="inferred from homology"/>
<feature type="region of interest" description="Disordered" evidence="11">
    <location>
        <begin position="1"/>
        <end position="146"/>
    </location>
</feature>
<evidence type="ECO:0000256" key="8">
    <source>
        <dbReference type="ARBA" id="ARBA00023136"/>
    </source>
</evidence>